<dbReference type="SUPFAM" id="SSF109755">
    <property type="entry name" value="PhoU-like"/>
    <property type="match status" value="1"/>
</dbReference>
<gene>
    <name evidence="9" type="ORF">EJA10_10310</name>
</gene>
<evidence type="ECO:0000256" key="4">
    <source>
        <dbReference type="ARBA" id="ARBA00022989"/>
    </source>
</evidence>
<dbReference type="GO" id="GO:0005886">
    <property type="term" value="C:plasma membrane"/>
    <property type="evidence" value="ECO:0007669"/>
    <property type="project" value="UniProtKB-SubCell"/>
</dbReference>
<feature type="transmembrane region" description="Helical" evidence="7">
    <location>
        <begin position="50"/>
        <end position="81"/>
    </location>
</feature>
<dbReference type="EMBL" id="RSFW01000012">
    <property type="protein sequence ID" value="RSD27461.1"/>
    <property type="molecule type" value="Genomic_DNA"/>
</dbReference>
<comment type="caution">
    <text evidence="9">The sequence shown here is derived from an EMBL/GenBank/DDBJ whole genome shotgun (WGS) entry which is preliminary data.</text>
</comment>
<feature type="transmembrane region" description="Helical" evidence="7">
    <location>
        <begin position="112"/>
        <end position="129"/>
    </location>
</feature>
<reference evidence="10" key="1">
    <citation type="submission" date="2018-12" db="EMBL/GenBank/DDBJ databases">
        <title>Bacillus chawlae sp. nov., Bacillus glennii sp. nov., and Bacillus saganii sp. nov. Isolated from the Vehicle Assembly Building at Kennedy Space Center where the Viking Spacecraft were Assembled.</title>
        <authorList>
            <person name="Seuylemezian A."/>
            <person name="Vaishampayan P."/>
        </authorList>
    </citation>
    <scope>NUCLEOTIDE SEQUENCE [LARGE SCALE GENOMIC DNA]</scope>
    <source>
        <strain evidence="10">DSM 13966</strain>
    </source>
</reference>
<dbReference type="GO" id="GO:0044341">
    <property type="term" value="P:sodium-dependent phosphate transport"/>
    <property type="evidence" value="ECO:0007669"/>
    <property type="project" value="InterPro"/>
</dbReference>
<dbReference type="OrthoDB" id="9763003at2"/>
<keyword evidence="2" id="KW-1003">Cell membrane</keyword>
<keyword evidence="4 7" id="KW-1133">Transmembrane helix</keyword>
<feature type="coiled-coil region" evidence="6">
    <location>
        <begin position="356"/>
        <end position="397"/>
    </location>
</feature>
<evidence type="ECO:0000256" key="5">
    <source>
        <dbReference type="ARBA" id="ARBA00023136"/>
    </source>
</evidence>
<evidence type="ECO:0000256" key="7">
    <source>
        <dbReference type="SAM" id="Phobius"/>
    </source>
</evidence>
<dbReference type="Proteomes" id="UP000279911">
    <property type="component" value="Unassembled WGS sequence"/>
</dbReference>
<evidence type="ECO:0000256" key="3">
    <source>
        <dbReference type="ARBA" id="ARBA00022692"/>
    </source>
</evidence>
<evidence type="ECO:0000256" key="2">
    <source>
        <dbReference type="ARBA" id="ARBA00022475"/>
    </source>
</evidence>
<dbReference type="Pfam" id="PF02690">
    <property type="entry name" value="Na_Pi_cotrans"/>
    <property type="match status" value="2"/>
</dbReference>
<dbReference type="RefSeq" id="WP_125479916.1">
    <property type="nucleotide sequence ID" value="NZ_RSFW01000012.1"/>
</dbReference>
<dbReference type="InterPro" id="IPR038078">
    <property type="entry name" value="PhoU-like_sf"/>
</dbReference>
<keyword evidence="3 7" id="KW-0812">Transmembrane</keyword>
<name>A0A3R9FXJ9_9BACI</name>
<dbReference type="InterPro" id="IPR004633">
    <property type="entry name" value="NaPi_cotrn-rel/YqeW-like"/>
</dbReference>
<dbReference type="Gene3D" id="1.20.58.220">
    <property type="entry name" value="Phosphate transport system protein phou homolog 2, domain 2"/>
    <property type="match status" value="1"/>
</dbReference>
<dbReference type="NCBIfam" id="NF037997">
    <property type="entry name" value="Na_Pi_symport"/>
    <property type="match status" value="1"/>
</dbReference>
<dbReference type="InterPro" id="IPR026022">
    <property type="entry name" value="PhoU_dom"/>
</dbReference>
<sequence>MEMNLQEMLFEFFGGLGIFLYGIKFMGDGLQKSAGDRLRDILDRFTTNPLMGVLAGIFVTVLLQTSSGTTVITVGLVSAGFMTLRQAIGVIMGANIGTTVTAFIIGIDIGEYALPIIAVGSIMLFFFKSKKVHNFGQIVFGFGALFFGLELMSGGMKPLRSLEAFHDLTVQMSSNPILGVVVGTVFTVIVQSSSATIGILQSLHAESMINLKGALPILFGDNIGTTITAVLAAIGTSVAAKRAAATHVLFNLIGTTLFLIILGPFTSLIELLKVKLNLNPEMTIAFAHGIFNTTNTLIQLPFIAILALIVTKLIPGEDSIVEYKAQHLDPVFIEQSPSIAIGQAKEEVLRMGKFALKGLEETNEFLKTKNTKHSNNALQLEDAINNLDRKITDYLVQLSTSSLTAHESEEHGMLMDTVRDIERIGDHFENIVELIEYQQANKVKMTDTAMDDLETMFNLTVRTVEEALQALDQKNIEIAHDVVKKENEIDGMERTLRKQHILRMNEGQCSGQAGIVFVDIVSNLERIGDHAVNIAEYVLGDQK</sequence>
<evidence type="ECO:0000259" key="8">
    <source>
        <dbReference type="Pfam" id="PF01895"/>
    </source>
</evidence>
<dbReference type="Pfam" id="PF01895">
    <property type="entry name" value="PhoU"/>
    <property type="match status" value="2"/>
</dbReference>
<feature type="transmembrane region" description="Helical" evidence="7">
    <location>
        <begin position="12"/>
        <end position="30"/>
    </location>
</feature>
<feature type="transmembrane region" description="Helical" evidence="7">
    <location>
        <begin position="135"/>
        <end position="156"/>
    </location>
</feature>
<evidence type="ECO:0000313" key="10">
    <source>
        <dbReference type="Proteomes" id="UP000279911"/>
    </source>
</evidence>
<dbReference type="PANTHER" id="PTHR10010">
    <property type="entry name" value="SOLUTE CARRIER FAMILY 34 SODIUM PHOSPHATE , MEMBER 2-RELATED"/>
    <property type="match status" value="1"/>
</dbReference>
<organism evidence="9 10">
    <name type="scientific">Mesobacillus subterraneus</name>
    <dbReference type="NCBI Taxonomy" id="285983"/>
    <lineage>
        <taxon>Bacteria</taxon>
        <taxon>Bacillati</taxon>
        <taxon>Bacillota</taxon>
        <taxon>Bacilli</taxon>
        <taxon>Bacillales</taxon>
        <taxon>Bacillaceae</taxon>
        <taxon>Mesobacillus</taxon>
    </lineage>
</organism>
<dbReference type="GO" id="GO:0005436">
    <property type="term" value="F:sodium:phosphate symporter activity"/>
    <property type="evidence" value="ECO:0007669"/>
    <property type="project" value="InterPro"/>
</dbReference>
<dbReference type="PANTHER" id="PTHR10010:SF46">
    <property type="entry name" value="SODIUM-DEPENDENT PHOSPHATE TRANSPORT PROTEIN 2B"/>
    <property type="match status" value="1"/>
</dbReference>
<proteinExistence type="predicted"/>
<comment type="subcellular location">
    <subcellularLocation>
        <location evidence="1">Cell membrane</location>
        <topology evidence="1">Multi-pass membrane protein</topology>
    </subcellularLocation>
</comment>
<protein>
    <submittedName>
        <fullName evidence="9">Na/Pi cotransporter family protein</fullName>
    </submittedName>
</protein>
<feature type="transmembrane region" description="Helical" evidence="7">
    <location>
        <begin position="213"/>
        <end position="236"/>
    </location>
</feature>
<feature type="transmembrane region" description="Helical" evidence="7">
    <location>
        <begin position="177"/>
        <end position="201"/>
    </location>
</feature>
<feature type="transmembrane region" description="Helical" evidence="7">
    <location>
        <begin position="248"/>
        <end position="269"/>
    </location>
</feature>
<dbReference type="NCBIfam" id="TIGR00704">
    <property type="entry name" value="NaPi_cotrn_rel"/>
    <property type="match status" value="1"/>
</dbReference>
<evidence type="ECO:0000256" key="6">
    <source>
        <dbReference type="SAM" id="Coils"/>
    </source>
</evidence>
<keyword evidence="5 7" id="KW-0472">Membrane</keyword>
<feature type="domain" description="PhoU" evidence="8">
    <location>
        <begin position="348"/>
        <end position="435"/>
    </location>
</feature>
<evidence type="ECO:0000256" key="1">
    <source>
        <dbReference type="ARBA" id="ARBA00004651"/>
    </source>
</evidence>
<dbReference type="AlphaFoldDB" id="A0A3R9FXJ9"/>
<evidence type="ECO:0000313" key="9">
    <source>
        <dbReference type="EMBL" id="RSD27461.1"/>
    </source>
</evidence>
<feature type="domain" description="PhoU" evidence="8">
    <location>
        <begin position="454"/>
        <end position="538"/>
    </location>
</feature>
<feature type="transmembrane region" description="Helical" evidence="7">
    <location>
        <begin position="289"/>
        <end position="310"/>
    </location>
</feature>
<keyword evidence="6" id="KW-0175">Coiled coil</keyword>
<accession>A0A3R9FXJ9</accession>
<dbReference type="InterPro" id="IPR003841">
    <property type="entry name" value="Na/Pi_transpt"/>
</dbReference>